<name>M4B7W6_HYAAE</name>
<keyword evidence="3 4" id="KW-0687">Ribonucleoprotein</keyword>
<dbReference type="eggNOG" id="KOG1768">
    <property type="taxonomic scope" value="Eukaryota"/>
</dbReference>
<evidence type="ECO:0000256" key="2">
    <source>
        <dbReference type="ARBA" id="ARBA00022980"/>
    </source>
</evidence>
<dbReference type="GO" id="GO:0003735">
    <property type="term" value="F:structural constituent of ribosome"/>
    <property type="evidence" value="ECO:0007669"/>
    <property type="project" value="InterPro"/>
</dbReference>
<dbReference type="FunCoup" id="M4B7W6">
    <property type="interactions" value="396"/>
</dbReference>
<dbReference type="AlphaFoldDB" id="M4B7W6"/>
<dbReference type="FunFam" id="3.30.1740.20:FF:000007">
    <property type="entry name" value="40S ribosomal protein S26"/>
    <property type="match status" value="1"/>
</dbReference>
<dbReference type="Gene3D" id="3.30.1740.20">
    <property type="entry name" value="Ribosomal protein S26e"/>
    <property type="match status" value="1"/>
</dbReference>
<dbReference type="InParanoid" id="M4B7W6"/>
<dbReference type="GO" id="GO:0006412">
    <property type="term" value="P:translation"/>
    <property type="evidence" value="ECO:0007669"/>
    <property type="project" value="InterPro"/>
</dbReference>
<dbReference type="VEuPathDB" id="FungiDB:HpaG802368"/>
<proteinExistence type="inferred from homology"/>
<accession>M4B7W6</accession>
<sequence>MTVKRRNHGRNKKGRGHVKRVHCVSTAKLIPKDKAIKRFVVRNIVDQSAIRDLKEASVYESYALPKIYIKNYYCVEAAIHQRIVRGRSVEARKSRAPPPRRFAPKRMVMRHDHMIQDTRTRLTSS</sequence>
<dbReference type="EnsemblProtists" id="HpaT802368">
    <property type="protein sequence ID" value="HpaP802368"/>
    <property type="gene ID" value="HpaG802368"/>
</dbReference>
<evidence type="ECO:0000256" key="1">
    <source>
        <dbReference type="ARBA" id="ARBA00008596"/>
    </source>
</evidence>
<dbReference type="HOGENOM" id="CLU_129451_0_1_1"/>
<dbReference type="OMA" id="KCYCVSC"/>
<keyword evidence="6" id="KW-1185">Reference proteome</keyword>
<dbReference type="PANTHER" id="PTHR12538">
    <property type="entry name" value="40S RIBOSOMAL PROTEIN S26"/>
    <property type="match status" value="1"/>
</dbReference>
<dbReference type="PANTHER" id="PTHR12538:SF0">
    <property type="entry name" value="40S RIBOSOMAL PROTEIN S26"/>
    <property type="match status" value="1"/>
</dbReference>
<dbReference type="GO" id="GO:0003729">
    <property type="term" value="F:mRNA binding"/>
    <property type="evidence" value="ECO:0007669"/>
    <property type="project" value="TreeGrafter"/>
</dbReference>
<dbReference type="EMBL" id="JH597876">
    <property type="status" value="NOT_ANNOTATED_CDS"/>
    <property type="molecule type" value="Genomic_DNA"/>
</dbReference>
<reference evidence="5" key="2">
    <citation type="submission" date="2015-06" db="UniProtKB">
        <authorList>
            <consortium name="EnsemblProtists"/>
        </authorList>
    </citation>
    <scope>IDENTIFICATION</scope>
    <source>
        <strain evidence="5">Emoy2</strain>
    </source>
</reference>
<comment type="similarity">
    <text evidence="1 4">Belongs to the eukaryotic ribosomal protein eS26 family.</text>
</comment>
<evidence type="ECO:0000313" key="6">
    <source>
        <dbReference type="Proteomes" id="UP000011713"/>
    </source>
</evidence>
<evidence type="ECO:0000313" key="5">
    <source>
        <dbReference type="EnsemblProtists" id="HpaP802368"/>
    </source>
</evidence>
<dbReference type="GO" id="GO:0022627">
    <property type="term" value="C:cytosolic small ribosomal subunit"/>
    <property type="evidence" value="ECO:0007669"/>
    <property type="project" value="TreeGrafter"/>
</dbReference>
<evidence type="ECO:0000256" key="3">
    <source>
        <dbReference type="ARBA" id="ARBA00023274"/>
    </source>
</evidence>
<organism evidence="5 6">
    <name type="scientific">Hyaloperonospora arabidopsidis (strain Emoy2)</name>
    <name type="common">Downy mildew agent</name>
    <name type="synonym">Peronospora arabidopsidis</name>
    <dbReference type="NCBI Taxonomy" id="559515"/>
    <lineage>
        <taxon>Eukaryota</taxon>
        <taxon>Sar</taxon>
        <taxon>Stramenopiles</taxon>
        <taxon>Oomycota</taxon>
        <taxon>Peronosporomycetes</taxon>
        <taxon>Peronosporales</taxon>
        <taxon>Peronosporaceae</taxon>
        <taxon>Hyaloperonospora</taxon>
    </lineage>
</organism>
<reference evidence="6" key="1">
    <citation type="journal article" date="2010" name="Science">
        <title>Signatures of adaptation to obligate biotrophy in the Hyaloperonospora arabidopsidis genome.</title>
        <authorList>
            <person name="Baxter L."/>
            <person name="Tripathy S."/>
            <person name="Ishaque N."/>
            <person name="Boot N."/>
            <person name="Cabral A."/>
            <person name="Kemen E."/>
            <person name="Thines M."/>
            <person name="Ah-Fong A."/>
            <person name="Anderson R."/>
            <person name="Badejoko W."/>
            <person name="Bittner-Eddy P."/>
            <person name="Boore J.L."/>
            <person name="Chibucos M.C."/>
            <person name="Coates M."/>
            <person name="Dehal P."/>
            <person name="Delehaunty K."/>
            <person name="Dong S."/>
            <person name="Downton P."/>
            <person name="Dumas B."/>
            <person name="Fabro G."/>
            <person name="Fronick C."/>
            <person name="Fuerstenberg S.I."/>
            <person name="Fulton L."/>
            <person name="Gaulin E."/>
            <person name="Govers F."/>
            <person name="Hughes L."/>
            <person name="Humphray S."/>
            <person name="Jiang R.H."/>
            <person name="Judelson H."/>
            <person name="Kamoun S."/>
            <person name="Kyung K."/>
            <person name="Meijer H."/>
            <person name="Minx P."/>
            <person name="Morris P."/>
            <person name="Nelson J."/>
            <person name="Phuntumart V."/>
            <person name="Qutob D."/>
            <person name="Rehmany A."/>
            <person name="Rougon-Cardoso A."/>
            <person name="Ryden P."/>
            <person name="Torto-Alalibo T."/>
            <person name="Studholme D."/>
            <person name="Wang Y."/>
            <person name="Win J."/>
            <person name="Wood J."/>
            <person name="Clifton S.W."/>
            <person name="Rogers J."/>
            <person name="Van den Ackerveken G."/>
            <person name="Jones J.D."/>
            <person name="McDowell J.M."/>
            <person name="Beynon J."/>
            <person name="Tyler B.M."/>
        </authorList>
    </citation>
    <scope>NUCLEOTIDE SEQUENCE [LARGE SCALE GENOMIC DNA]</scope>
    <source>
        <strain evidence="6">Emoy2</strain>
    </source>
</reference>
<dbReference type="Pfam" id="PF01283">
    <property type="entry name" value="Ribosomal_S26e"/>
    <property type="match status" value="1"/>
</dbReference>
<protein>
    <recommendedName>
        <fullName evidence="4">40S ribosomal protein S26</fullName>
    </recommendedName>
</protein>
<dbReference type="Proteomes" id="UP000011713">
    <property type="component" value="Unassembled WGS sequence"/>
</dbReference>
<evidence type="ECO:0000256" key="4">
    <source>
        <dbReference type="RuleBase" id="RU363128"/>
    </source>
</evidence>
<keyword evidence="2 4" id="KW-0689">Ribosomal protein</keyword>
<dbReference type="STRING" id="559515.M4B7W6"/>
<dbReference type="InterPro" id="IPR038551">
    <property type="entry name" value="Ribosomal_eS26_sf"/>
</dbReference>
<dbReference type="InterPro" id="IPR000892">
    <property type="entry name" value="Ribosomal_eS26"/>
</dbReference>